<feature type="region of interest" description="Disordered" evidence="1">
    <location>
        <begin position="317"/>
        <end position="342"/>
    </location>
</feature>
<dbReference type="AlphaFoldDB" id="A0A8H5F1X7"/>
<keyword evidence="3" id="KW-1185">Reference proteome</keyword>
<protein>
    <recommendedName>
        <fullName evidence="4">Cyclin N-terminal domain-containing protein</fullName>
    </recommendedName>
</protein>
<evidence type="ECO:0000256" key="1">
    <source>
        <dbReference type="SAM" id="MobiDB-lite"/>
    </source>
</evidence>
<organism evidence="2 3">
    <name type="scientific">Psilocybe cf. subviscida</name>
    <dbReference type="NCBI Taxonomy" id="2480587"/>
    <lineage>
        <taxon>Eukaryota</taxon>
        <taxon>Fungi</taxon>
        <taxon>Dikarya</taxon>
        <taxon>Basidiomycota</taxon>
        <taxon>Agaricomycotina</taxon>
        <taxon>Agaricomycetes</taxon>
        <taxon>Agaricomycetidae</taxon>
        <taxon>Agaricales</taxon>
        <taxon>Agaricineae</taxon>
        <taxon>Strophariaceae</taxon>
        <taxon>Psilocybe</taxon>
    </lineage>
</organism>
<gene>
    <name evidence="2" type="ORF">D9619_000112</name>
</gene>
<comment type="caution">
    <text evidence="2">The sequence shown here is derived from an EMBL/GenBank/DDBJ whole genome shotgun (WGS) entry which is preliminary data.</text>
</comment>
<feature type="region of interest" description="Disordered" evidence="1">
    <location>
        <begin position="1"/>
        <end position="43"/>
    </location>
</feature>
<reference evidence="2 3" key="1">
    <citation type="journal article" date="2020" name="ISME J.">
        <title>Uncovering the hidden diversity of litter-decomposition mechanisms in mushroom-forming fungi.</title>
        <authorList>
            <person name="Floudas D."/>
            <person name="Bentzer J."/>
            <person name="Ahren D."/>
            <person name="Johansson T."/>
            <person name="Persson P."/>
            <person name="Tunlid A."/>
        </authorList>
    </citation>
    <scope>NUCLEOTIDE SEQUENCE [LARGE SCALE GENOMIC DNA]</scope>
    <source>
        <strain evidence="2 3">CBS 101986</strain>
    </source>
</reference>
<dbReference type="EMBL" id="JAACJJ010000028">
    <property type="protein sequence ID" value="KAF5320860.1"/>
    <property type="molecule type" value="Genomic_DNA"/>
</dbReference>
<evidence type="ECO:0008006" key="4">
    <source>
        <dbReference type="Google" id="ProtNLM"/>
    </source>
</evidence>
<accession>A0A8H5F1X7</accession>
<feature type="region of interest" description="Disordered" evidence="1">
    <location>
        <begin position="258"/>
        <end position="278"/>
    </location>
</feature>
<sequence>MASQRMGQPYRPVQNEPNSIFQSYPAGSSHASGSMAMTNGRSRDPTYTITARTCADHIIRLFASPIHPPPPPPSTWQHHLATYISGVLQRAYEMRIVDSAGTCESIAVAAMTLLSRYKTLKPDSVAHDIEAYRLFIASFCIAVKEVGTQGQNRREWWAYVATEPDGSVRFTNEELAKLERALRHALRGDVSINVAAVVRIQRSISRRRRMHQSSVDNAGSDQSYVRRQDFGEDDRVLGVDNCQDYYLGSREEVYIEVNPPNERHTSSTEDTAPPSYQEASRDMRIVETGAISDYALSNADPRLYRTTQIPLLRSSPNLRVAGSGRRPRQSLPPMASAGVADESEEDRIALARMFVAEPRPAPALSPLATIKQKIGGESASHSSIVGAVKKGVVRLVHQRLQTASRPGVTRRRSNTA</sequence>
<feature type="compositionally biased region" description="Low complexity" evidence="1">
    <location>
        <begin position="26"/>
        <end position="37"/>
    </location>
</feature>
<evidence type="ECO:0000313" key="2">
    <source>
        <dbReference type="EMBL" id="KAF5320860.1"/>
    </source>
</evidence>
<proteinExistence type="predicted"/>
<name>A0A8H5F1X7_9AGAR</name>
<dbReference type="Proteomes" id="UP000567179">
    <property type="component" value="Unassembled WGS sequence"/>
</dbReference>
<evidence type="ECO:0000313" key="3">
    <source>
        <dbReference type="Proteomes" id="UP000567179"/>
    </source>
</evidence>
<dbReference type="Gene3D" id="1.10.472.10">
    <property type="entry name" value="Cyclin-like"/>
    <property type="match status" value="1"/>
</dbReference>